<name>A0A1Q2CF10_9ACTN</name>
<dbReference type="Pfam" id="PF04616">
    <property type="entry name" value="Glyco_hydro_43"/>
    <property type="match status" value="1"/>
</dbReference>
<feature type="region of interest" description="Disordered" evidence="4">
    <location>
        <begin position="853"/>
        <end position="907"/>
    </location>
</feature>
<dbReference type="PANTHER" id="PTHR42812:SF15">
    <property type="entry name" value="HYDROLASE, PUTATIVE (AFU_ORTHOLOGUE AFUA_2G00930)-RELATED"/>
    <property type="match status" value="1"/>
</dbReference>
<sequence length="1029" mass="111632">MTAIAALVVSCSLLGTVASAQDPQDPKSHTSADNGDGTYSVPLFNADVPDMSVARVPAAENSEGRDVYYMLSTTMHLSPGAPIMKSYDLVNWETVNYVYDRLSMGDASSLRNGENSYGAGQWAGSLRYHDGKFYVGFNTNNVGGAYIFVTDDIEDGAWTRIALGHGYHDMSLFFDEADGGTPYIFHGAGRTSAVQLSDDLTEVVAQYPDIVTHTDFADEPAMTPAYEGQQVFFFDGYYYVPTITWPPGGGRQVVLLRSTELLGRYTAADGGNTYEAKQVLDSDGFAQGSLVPVTTDGQTSWHGFFFRDTFPVGRIPALIPATWQDGWPTFGDRGRVRVGDSFDHLITLPPELAAAQRLKSVVASDDFRNDAPHKPFRDEQWDLPAAPEVDESLIGVELLGNGDFESGEVAPWAVQYTADLEVAAVDGSQVLAVSGRVNNGSGPGQVLDGKVRNGVTYSSSMRVRYDEGPDTMRFIIGLSYGGGIKQAASAVAVRGEWTDVAGQFAVPDGDDVSDITLVVETPWGPNQTPADQVDYLVDDISFIGRAGVVEQPVEAEYAHNGSNLDLAWQWNHNPDNRYWSLTERPGWLRLTNGHTVTGTAVYSKAPERELAYFEEARNTLSQRTFGPKASAEIAMDVSGMLDGDVAGLATYTRSFAYAGVKRVDGELTLGVVQRLQPFADSFDQDAAEAFVPGTTVALGDAEVVHLKADADFESSPGQLWVQFRYSLDGQQWHDLGSPAGPLTMDWSLSHFMGYRFGIFNYALESTGGHVDVDHYLLSGTLSSDGLELDRALLDDSIAAAATFGESDLAPDQWEELQAVLARARAVTTPSTQNQIDAPALELAALLAQLRVDAAPEPSPSPTPTPTPTPSPSPSPSPTTSPSAPPTPGGSTGDVYDTPGFHRVGGRTWQTTCEPYSQTLRCRTDIWATTVEAVDGRFVQRTGWTFNNLTYLPLLTRQAWAGNPLGNAGEWTSDEGRRWRTECDTAATGRGGCRSYIWTDLVVSQQGADGVWQHRASQDWVFNNMVRFRN</sequence>
<dbReference type="AlphaFoldDB" id="A0A1Q2CF10"/>
<feature type="domain" description="CBM-cenC" evidence="6">
    <location>
        <begin position="397"/>
        <end position="522"/>
    </location>
</feature>
<evidence type="ECO:0008006" key="10">
    <source>
        <dbReference type="Google" id="ProtNLM"/>
    </source>
</evidence>
<protein>
    <recommendedName>
        <fullName evidence="10">Carbohydrate binding domain-containing protein</fullName>
    </recommendedName>
</protein>
<evidence type="ECO:0000256" key="5">
    <source>
        <dbReference type="SAM" id="SignalP"/>
    </source>
</evidence>
<dbReference type="InterPro" id="IPR003305">
    <property type="entry name" value="CenC_carb-bd"/>
</dbReference>
<dbReference type="SUPFAM" id="SSF49785">
    <property type="entry name" value="Galactose-binding domain-like"/>
    <property type="match status" value="1"/>
</dbReference>
<dbReference type="Gene3D" id="2.60.120.200">
    <property type="match status" value="1"/>
</dbReference>
<keyword evidence="3" id="KW-0326">Glycosidase</keyword>
<dbReference type="InterPro" id="IPR051795">
    <property type="entry name" value="Glycosyl_Hydrlase_43"/>
</dbReference>
<feature type="region of interest" description="Disordered" evidence="4">
    <location>
        <begin position="19"/>
        <end position="38"/>
    </location>
</feature>
<dbReference type="STRING" id="1610493.RPIT_07340"/>
<evidence type="ECO:0000313" key="9">
    <source>
        <dbReference type="Proteomes" id="UP000188324"/>
    </source>
</evidence>
<feature type="domain" description="Beta-xylosidase C-terminal Concanavalin A-like" evidence="7">
    <location>
        <begin position="560"/>
        <end position="774"/>
    </location>
</feature>
<dbReference type="InterPro" id="IPR006710">
    <property type="entry name" value="Glyco_hydro_43"/>
</dbReference>
<organism evidence="8 9">
    <name type="scientific">Tessaracoccus flavus</name>
    <dbReference type="NCBI Taxonomy" id="1610493"/>
    <lineage>
        <taxon>Bacteria</taxon>
        <taxon>Bacillati</taxon>
        <taxon>Actinomycetota</taxon>
        <taxon>Actinomycetes</taxon>
        <taxon>Propionibacteriales</taxon>
        <taxon>Propionibacteriaceae</taxon>
        <taxon>Tessaracoccus</taxon>
    </lineage>
</organism>
<evidence type="ECO:0000256" key="4">
    <source>
        <dbReference type="SAM" id="MobiDB-lite"/>
    </source>
</evidence>
<evidence type="ECO:0000259" key="6">
    <source>
        <dbReference type="Pfam" id="PF02018"/>
    </source>
</evidence>
<dbReference type="GO" id="GO:0005975">
    <property type="term" value="P:carbohydrate metabolic process"/>
    <property type="evidence" value="ECO:0007669"/>
    <property type="project" value="InterPro"/>
</dbReference>
<dbReference type="InterPro" id="IPR023296">
    <property type="entry name" value="Glyco_hydro_beta-prop_sf"/>
</dbReference>
<dbReference type="InterPro" id="IPR013320">
    <property type="entry name" value="ConA-like_dom_sf"/>
</dbReference>
<dbReference type="SUPFAM" id="SSF75005">
    <property type="entry name" value="Arabinanase/levansucrase/invertase"/>
    <property type="match status" value="1"/>
</dbReference>
<dbReference type="Proteomes" id="UP000188324">
    <property type="component" value="Chromosome"/>
</dbReference>
<dbReference type="PANTHER" id="PTHR42812">
    <property type="entry name" value="BETA-XYLOSIDASE"/>
    <property type="match status" value="1"/>
</dbReference>
<dbReference type="SUPFAM" id="SSF49899">
    <property type="entry name" value="Concanavalin A-like lectins/glucanases"/>
    <property type="match status" value="1"/>
</dbReference>
<feature type="compositionally biased region" description="Pro residues" evidence="4">
    <location>
        <begin position="856"/>
        <end position="887"/>
    </location>
</feature>
<evidence type="ECO:0000256" key="1">
    <source>
        <dbReference type="ARBA" id="ARBA00009865"/>
    </source>
</evidence>
<keyword evidence="9" id="KW-1185">Reference proteome</keyword>
<keyword evidence="2" id="KW-0378">Hydrolase</keyword>
<evidence type="ECO:0000313" key="8">
    <source>
        <dbReference type="EMBL" id="AQP44645.1"/>
    </source>
</evidence>
<reference evidence="8 9" key="1">
    <citation type="journal article" date="2016" name="Int. J. Syst. Evol. Microbiol.">
        <title>Tessaracoccus flavus sp. nov., isolated from the drainage system of a lindane-producing factory.</title>
        <authorList>
            <person name="Kumari R."/>
            <person name="Singh P."/>
            <person name="Schumann P."/>
            <person name="Lal R."/>
        </authorList>
    </citation>
    <scope>NUCLEOTIDE SEQUENCE [LARGE SCALE GENOMIC DNA]</scope>
    <source>
        <strain evidence="8 9">RP1T</strain>
    </source>
</reference>
<evidence type="ECO:0000256" key="2">
    <source>
        <dbReference type="ARBA" id="ARBA00022801"/>
    </source>
</evidence>
<dbReference type="KEGG" id="tfl:RPIT_07340"/>
<dbReference type="Gene3D" id="2.60.120.260">
    <property type="entry name" value="Galactose-binding domain-like"/>
    <property type="match status" value="1"/>
</dbReference>
<comment type="similarity">
    <text evidence="1">Belongs to the glycosyl hydrolase 43 family.</text>
</comment>
<dbReference type="InterPro" id="IPR041542">
    <property type="entry name" value="GH43_C2"/>
</dbReference>
<dbReference type="EMBL" id="CP019605">
    <property type="protein sequence ID" value="AQP44645.1"/>
    <property type="molecule type" value="Genomic_DNA"/>
</dbReference>
<dbReference type="Gene3D" id="2.115.10.20">
    <property type="entry name" value="Glycosyl hydrolase domain, family 43"/>
    <property type="match status" value="1"/>
</dbReference>
<dbReference type="CDD" id="cd09001">
    <property type="entry name" value="GH43_FsAxh1-like"/>
    <property type="match status" value="1"/>
</dbReference>
<dbReference type="Pfam" id="PF02018">
    <property type="entry name" value="CBM_4_9"/>
    <property type="match status" value="1"/>
</dbReference>
<keyword evidence="5" id="KW-0732">Signal</keyword>
<feature type="chain" id="PRO_5010170017" description="Carbohydrate binding domain-containing protein" evidence="5">
    <location>
        <begin position="21"/>
        <end position="1029"/>
    </location>
</feature>
<evidence type="ECO:0000256" key="3">
    <source>
        <dbReference type="ARBA" id="ARBA00023295"/>
    </source>
</evidence>
<evidence type="ECO:0000259" key="7">
    <source>
        <dbReference type="Pfam" id="PF17851"/>
    </source>
</evidence>
<dbReference type="InterPro" id="IPR008979">
    <property type="entry name" value="Galactose-bd-like_sf"/>
</dbReference>
<dbReference type="OrthoDB" id="9758923at2"/>
<proteinExistence type="inferred from homology"/>
<gene>
    <name evidence="8" type="ORF">RPIT_07340</name>
</gene>
<accession>A0A1Q2CF10</accession>
<dbReference type="GO" id="GO:0004553">
    <property type="term" value="F:hydrolase activity, hydrolyzing O-glycosyl compounds"/>
    <property type="evidence" value="ECO:0007669"/>
    <property type="project" value="InterPro"/>
</dbReference>
<dbReference type="Pfam" id="PF17851">
    <property type="entry name" value="GH43_C2"/>
    <property type="match status" value="1"/>
</dbReference>
<feature type="signal peptide" evidence="5">
    <location>
        <begin position="1"/>
        <end position="20"/>
    </location>
</feature>